<dbReference type="AlphaFoldDB" id="A0A069CUH4"/>
<evidence type="ECO:0000313" key="2">
    <source>
        <dbReference type="EMBL" id="GAK31052.1"/>
    </source>
</evidence>
<proteinExistence type="predicted"/>
<accession>A0A069CUH4</accession>
<dbReference type="RefSeq" id="WP_027699089.1">
    <property type="nucleotide sequence ID" value="NZ_DF820490.1"/>
</dbReference>
<name>A0A069CUH4_WEIOS</name>
<dbReference type="STRING" id="1329250.WOSG25_070290"/>
<dbReference type="OrthoDB" id="2146558at2"/>
<feature type="compositionally biased region" description="Polar residues" evidence="1">
    <location>
        <begin position="1"/>
        <end position="34"/>
    </location>
</feature>
<evidence type="ECO:0000256" key="1">
    <source>
        <dbReference type="SAM" id="MobiDB-lite"/>
    </source>
</evidence>
<evidence type="ECO:0000313" key="3">
    <source>
        <dbReference type="Proteomes" id="UP000030643"/>
    </source>
</evidence>
<gene>
    <name evidence="2" type="ORF">WOSG25_070290</name>
</gene>
<dbReference type="EMBL" id="DF820490">
    <property type="protein sequence ID" value="GAK31052.1"/>
    <property type="molecule type" value="Genomic_DNA"/>
</dbReference>
<keyword evidence="3" id="KW-1185">Reference proteome</keyword>
<dbReference type="Proteomes" id="UP000030643">
    <property type="component" value="Unassembled WGS sequence"/>
</dbReference>
<protein>
    <submittedName>
        <fullName evidence="2">Uncharacterized protein</fullName>
    </submittedName>
</protein>
<sequence>MSLNSKQGQSFTDDNSKNAMAQALQENPLKNNRNFDADEFASNLAFEQKTNKERKQSVSLTMTPTMKNELTDLAKQNGYKSLSEFAVDVFQKILDYNK</sequence>
<reference evidence="3" key="1">
    <citation type="journal article" date="2014" name="Genome Announc.">
        <title>Draft genome sequence of Weissella oryzae SG25T, isolated from fermented rice grains.</title>
        <authorList>
            <person name="Tanizawa Y."/>
            <person name="Fujisawa T."/>
            <person name="Mochizuki T."/>
            <person name="Kaminuma E."/>
            <person name="Suzuki Y."/>
            <person name="Nakamura Y."/>
            <person name="Tohno M."/>
        </authorList>
    </citation>
    <scope>NUCLEOTIDE SEQUENCE [LARGE SCALE GENOMIC DNA]</scope>
    <source>
        <strain evidence="3">DSM 25784 / JCM 18191 / LMG 30913 / SG25</strain>
    </source>
</reference>
<organism evidence="2 3">
    <name type="scientific">Weissella oryzae (strain DSM 25784 / JCM 18191 / LMG 30913 / SG25)</name>
    <dbReference type="NCBI Taxonomy" id="1329250"/>
    <lineage>
        <taxon>Bacteria</taxon>
        <taxon>Bacillati</taxon>
        <taxon>Bacillota</taxon>
        <taxon>Bacilli</taxon>
        <taxon>Lactobacillales</taxon>
        <taxon>Lactobacillaceae</taxon>
        <taxon>Weissella</taxon>
    </lineage>
</organism>
<feature type="region of interest" description="Disordered" evidence="1">
    <location>
        <begin position="1"/>
        <end position="36"/>
    </location>
</feature>